<evidence type="ECO:0000313" key="9">
    <source>
        <dbReference type="Proteomes" id="UP000001929"/>
    </source>
</evidence>
<dbReference type="PANTHER" id="PTHR30485">
    <property type="entry name" value="NI/FE-HYDROGENASE 1 B-TYPE CYTOCHROME SUBUNIT"/>
    <property type="match status" value="1"/>
</dbReference>
<dbReference type="InterPro" id="IPR011577">
    <property type="entry name" value="Cyt_b561_bac/Ni-Hgenase"/>
</dbReference>
<keyword evidence="4 6" id="KW-1133">Transmembrane helix</keyword>
<dbReference type="PANTHER" id="PTHR30485:SF2">
    <property type="entry name" value="BLL0597 PROTEIN"/>
    <property type="match status" value="1"/>
</dbReference>
<keyword evidence="5 6" id="KW-0472">Membrane</keyword>
<dbReference type="Pfam" id="PF01292">
    <property type="entry name" value="Ni_hydr_CYTB"/>
    <property type="match status" value="1"/>
</dbReference>
<dbReference type="HOGENOM" id="CLU_078451_2_1_5"/>
<evidence type="ECO:0000256" key="5">
    <source>
        <dbReference type="ARBA" id="ARBA00023136"/>
    </source>
</evidence>
<feature type="transmembrane region" description="Helical" evidence="6">
    <location>
        <begin position="108"/>
        <end position="130"/>
    </location>
</feature>
<feature type="transmembrane region" description="Helical" evidence="6">
    <location>
        <begin position="45"/>
        <end position="65"/>
    </location>
</feature>
<dbReference type="AlphaFoldDB" id="Q2RV01"/>
<feature type="transmembrane region" description="Helical" evidence="6">
    <location>
        <begin position="184"/>
        <end position="203"/>
    </location>
</feature>
<dbReference type="InterPro" id="IPR051542">
    <property type="entry name" value="Hydrogenase_cytochrome"/>
</dbReference>
<feature type="domain" description="Cytochrome b561 bacterial/Ni-hydrogenase" evidence="7">
    <location>
        <begin position="18"/>
        <end position="218"/>
    </location>
</feature>
<dbReference type="InterPro" id="IPR016174">
    <property type="entry name" value="Di-haem_cyt_TM"/>
</dbReference>
<dbReference type="RefSeq" id="WP_011388998.1">
    <property type="nucleotide sequence ID" value="NC_007643.1"/>
</dbReference>
<dbReference type="GO" id="GO:0022904">
    <property type="term" value="P:respiratory electron transport chain"/>
    <property type="evidence" value="ECO:0007669"/>
    <property type="project" value="InterPro"/>
</dbReference>
<dbReference type="Proteomes" id="UP000001929">
    <property type="component" value="Chromosome"/>
</dbReference>
<accession>Q2RV01</accession>
<keyword evidence="2" id="KW-1003">Cell membrane</keyword>
<dbReference type="GO" id="GO:0020037">
    <property type="term" value="F:heme binding"/>
    <property type="evidence" value="ECO:0007669"/>
    <property type="project" value="TreeGrafter"/>
</dbReference>
<protein>
    <submittedName>
        <fullName evidence="8">Cytochrome B561</fullName>
    </submittedName>
</protein>
<dbReference type="eggNOG" id="COG3658">
    <property type="taxonomic scope" value="Bacteria"/>
</dbReference>
<dbReference type="SUPFAM" id="SSF81342">
    <property type="entry name" value="Transmembrane di-heme cytochromes"/>
    <property type="match status" value="1"/>
</dbReference>
<evidence type="ECO:0000256" key="1">
    <source>
        <dbReference type="ARBA" id="ARBA00004651"/>
    </source>
</evidence>
<proteinExistence type="predicted"/>
<dbReference type="PhylomeDB" id="Q2RV01"/>
<dbReference type="STRING" id="269796.Rru_A1243"/>
<dbReference type="PATRIC" id="fig|269796.9.peg.1308"/>
<sequence>MTIPTPLAEPAAPNEIAVWDLLVRLAHWSVVIAFAIAYLSEDDALTLHTVAGYAIALIVSLRVIWGFIGSPHARFSDFVKRPAEVIAYLRSVPSGTGKRFIGHNPAGGAMAVALLLGLAATTLSGMATLAEQKHQGPLAPFYSVSAPATAGVSIIAPARADDDGDARRGGEHRKKSAAKEVHEFFANAMLVLIALHLTGVVLSSRGHHENLIRAMITGRKRP</sequence>
<dbReference type="KEGG" id="rru:Rru_A1243"/>
<evidence type="ECO:0000256" key="4">
    <source>
        <dbReference type="ARBA" id="ARBA00022989"/>
    </source>
</evidence>
<evidence type="ECO:0000313" key="8">
    <source>
        <dbReference type="EMBL" id="ABC22044.1"/>
    </source>
</evidence>
<dbReference type="Gene3D" id="1.20.950.20">
    <property type="entry name" value="Transmembrane di-heme cytochromes, Chain C"/>
    <property type="match status" value="1"/>
</dbReference>
<keyword evidence="9" id="KW-1185">Reference proteome</keyword>
<dbReference type="GO" id="GO:0009055">
    <property type="term" value="F:electron transfer activity"/>
    <property type="evidence" value="ECO:0007669"/>
    <property type="project" value="InterPro"/>
</dbReference>
<feature type="transmembrane region" description="Helical" evidence="6">
    <location>
        <begin position="21"/>
        <end position="39"/>
    </location>
</feature>
<dbReference type="EnsemblBacteria" id="ABC22044">
    <property type="protein sequence ID" value="ABC22044"/>
    <property type="gene ID" value="Rru_A1243"/>
</dbReference>
<evidence type="ECO:0000256" key="2">
    <source>
        <dbReference type="ARBA" id="ARBA00022475"/>
    </source>
</evidence>
<evidence type="ECO:0000256" key="6">
    <source>
        <dbReference type="SAM" id="Phobius"/>
    </source>
</evidence>
<comment type="subcellular location">
    <subcellularLocation>
        <location evidence="1">Cell membrane</location>
        <topology evidence="1">Multi-pass membrane protein</topology>
    </subcellularLocation>
</comment>
<dbReference type="EMBL" id="CP000230">
    <property type="protein sequence ID" value="ABC22044.1"/>
    <property type="molecule type" value="Genomic_DNA"/>
</dbReference>
<keyword evidence="3 6" id="KW-0812">Transmembrane</keyword>
<dbReference type="GO" id="GO:0005886">
    <property type="term" value="C:plasma membrane"/>
    <property type="evidence" value="ECO:0007669"/>
    <property type="project" value="UniProtKB-SubCell"/>
</dbReference>
<organism evidence="8 9">
    <name type="scientific">Rhodospirillum rubrum (strain ATCC 11170 / ATH 1.1.1 / DSM 467 / LMG 4362 / NCIMB 8255 / S1)</name>
    <dbReference type="NCBI Taxonomy" id="269796"/>
    <lineage>
        <taxon>Bacteria</taxon>
        <taxon>Pseudomonadati</taxon>
        <taxon>Pseudomonadota</taxon>
        <taxon>Alphaproteobacteria</taxon>
        <taxon>Rhodospirillales</taxon>
        <taxon>Rhodospirillaceae</taxon>
        <taxon>Rhodospirillum</taxon>
    </lineage>
</organism>
<name>Q2RV01_RHORT</name>
<gene>
    <name evidence="8" type="ordered locus">Rru_A1243</name>
</gene>
<evidence type="ECO:0000259" key="7">
    <source>
        <dbReference type="Pfam" id="PF01292"/>
    </source>
</evidence>
<evidence type="ECO:0000256" key="3">
    <source>
        <dbReference type="ARBA" id="ARBA00022692"/>
    </source>
</evidence>
<reference evidence="8 9" key="1">
    <citation type="journal article" date="2011" name="Stand. Genomic Sci.">
        <title>Complete genome sequence of Rhodospirillum rubrum type strain (S1).</title>
        <authorList>
            <person name="Munk A.C."/>
            <person name="Copeland A."/>
            <person name="Lucas S."/>
            <person name="Lapidus A."/>
            <person name="Del Rio T.G."/>
            <person name="Barry K."/>
            <person name="Detter J.C."/>
            <person name="Hammon N."/>
            <person name="Israni S."/>
            <person name="Pitluck S."/>
            <person name="Brettin T."/>
            <person name="Bruce D."/>
            <person name="Han C."/>
            <person name="Tapia R."/>
            <person name="Gilna P."/>
            <person name="Schmutz J."/>
            <person name="Larimer F."/>
            <person name="Land M."/>
            <person name="Kyrpides N.C."/>
            <person name="Mavromatis K."/>
            <person name="Richardson P."/>
            <person name="Rohde M."/>
            <person name="Goker M."/>
            <person name="Klenk H.P."/>
            <person name="Zhang Y."/>
            <person name="Roberts G.P."/>
            <person name="Reslewic S."/>
            <person name="Schwartz D.C."/>
        </authorList>
    </citation>
    <scope>NUCLEOTIDE SEQUENCE [LARGE SCALE GENOMIC DNA]</scope>
    <source>
        <strain evidence="9">ATCC 11170 / ATH 1.1.1 / DSM 467 / LMG 4362 / NCIMB 8255 / S1</strain>
    </source>
</reference>